<dbReference type="InterPro" id="IPR021901">
    <property type="entry name" value="CAS_C"/>
</dbReference>
<proteinExistence type="predicted"/>
<dbReference type="InterPro" id="IPR037362">
    <property type="entry name" value="CAS_fam"/>
</dbReference>
<evidence type="ECO:0000256" key="1">
    <source>
        <dbReference type="ARBA" id="ARBA00022553"/>
    </source>
</evidence>
<dbReference type="GO" id="GO:0016477">
    <property type="term" value="P:cell migration"/>
    <property type="evidence" value="ECO:0007669"/>
    <property type="project" value="TreeGrafter"/>
</dbReference>
<dbReference type="PANTHER" id="PTHR10654:SF18">
    <property type="entry name" value="IP17195P"/>
    <property type="match status" value="1"/>
</dbReference>
<dbReference type="Gene3D" id="1.20.120.230">
    <property type="entry name" value="Alpha-catenin/vinculin-like"/>
    <property type="match status" value="1"/>
</dbReference>
<feature type="domain" description="CAS family C-terminal" evidence="2">
    <location>
        <begin position="4"/>
        <end position="55"/>
    </location>
</feature>
<name>J9AF11_WUCBA</name>
<accession>J9AF11</accession>
<sequence length="56" mass="6564">VIKSLSKDDRQLIEFYSPQLDAHTEFLSKAIEEFLTVIEEQMPPHEFVQKGKLVLF</sequence>
<dbReference type="EMBL" id="ADBV01015760">
    <property type="protein sequence ID" value="EJW72625.1"/>
    <property type="molecule type" value="Genomic_DNA"/>
</dbReference>
<organism evidence="3 4">
    <name type="scientific">Wuchereria bancrofti</name>
    <dbReference type="NCBI Taxonomy" id="6293"/>
    <lineage>
        <taxon>Eukaryota</taxon>
        <taxon>Metazoa</taxon>
        <taxon>Ecdysozoa</taxon>
        <taxon>Nematoda</taxon>
        <taxon>Chromadorea</taxon>
        <taxon>Rhabditida</taxon>
        <taxon>Spirurina</taxon>
        <taxon>Spiruromorpha</taxon>
        <taxon>Filarioidea</taxon>
        <taxon>Onchocercidae</taxon>
        <taxon>Wuchereria</taxon>
    </lineage>
</organism>
<dbReference type="GO" id="GO:0005737">
    <property type="term" value="C:cytoplasm"/>
    <property type="evidence" value="ECO:0007669"/>
    <property type="project" value="TreeGrafter"/>
</dbReference>
<dbReference type="Proteomes" id="UP000004810">
    <property type="component" value="Unassembled WGS sequence"/>
</dbReference>
<reference evidence="4" key="1">
    <citation type="submission" date="2012-08" db="EMBL/GenBank/DDBJ databases">
        <title>The Genome Sequence of Wuchereria bancrofti.</title>
        <authorList>
            <person name="Nutman T.B."/>
            <person name="Fink D.L."/>
            <person name="Russ C."/>
            <person name="Young S."/>
            <person name="Zeng Q."/>
            <person name="Koehrsen M."/>
            <person name="Alvarado L."/>
            <person name="Berlin A."/>
            <person name="Chapman S.B."/>
            <person name="Chen Z."/>
            <person name="Freedman E."/>
            <person name="Gellesch M."/>
            <person name="Goldberg J."/>
            <person name="Griggs A."/>
            <person name="Gujja S."/>
            <person name="Heilman E.R."/>
            <person name="Heiman D."/>
            <person name="Hepburn T."/>
            <person name="Howarth C."/>
            <person name="Jen D."/>
            <person name="Larson L."/>
            <person name="Lewis B."/>
            <person name="Mehta T."/>
            <person name="Park D."/>
            <person name="Pearson M."/>
            <person name="Roberts A."/>
            <person name="Saif S."/>
            <person name="Shea T."/>
            <person name="Shenoy N."/>
            <person name="Sisk P."/>
            <person name="Stolte C."/>
            <person name="Sykes S."/>
            <person name="Walk T."/>
            <person name="White J."/>
            <person name="Yandava C."/>
            <person name="Haas B."/>
            <person name="Henn M.R."/>
            <person name="Nusbaum C."/>
            <person name="Birren B."/>
        </authorList>
    </citation>
    <scope>NUCLEOTIDE SEQUENCE [LARGE SCALE GENOMIC DNA]</scope>
    <source>
        <strain evidence="4">NA</strain>
    </source>
</reference>
<comment type="caution">
    <text evidence="3">The sequence shown here is derived from an EMBL/GenBank/DDBJ whole genome shotgun (WGS) entry which is preliminary data.</text>
</comment>
<dbReference type="GO" id="GO:0007169">
    <property type="term" value="P:cell surface receptor protein tyrosine kinase signaling pathway"/>
    <property type="evidence" value="ECO:0007669"/>
    <property type="project" value="TreeGrafter"/>
</dbReference>
<dbReference type="PANTHER" id="PTHR10654">
    <property type="entry name" value="CAS SCAFFOLDING PROTEIN"/>
    <property type="match status" value="1"/>
</dbReference>
<evidence type="ECO:0000259" key="2">
    <source>
        <dbReference type="Pfam" id="PF12026"/>
    </source>
</evidence>
<dbReference type="GO" id="GO:0005886">
    <property type="term" value="C:plasma membrane"/>
    <property type="evidence" value="ECO:0007669"/>
    <property type="project" value="TreeGrafter"/>
</dbReference>
<feature type="non-terminal residue" evidence="3">
    <location>
        <position position="1"/>
    </location>
</feature>
<evidence type="ECO:0000313" key="4">
    <source>
        <dbReference type="Proteomes" id="UP000004810"/>
    </source>
</evidence>
<keyword evidence="1" id="KW-0597">Phosphoprotein</keyword>
<dbReference type="Pfam" id="PF12026">
    <property type="entry name" value="CAS_C"/>
    <property type="match status" value="1"/>
</dbReference>
<protein>
    <recommendedName>
        <fullName evidence="2">CAS family C-terminal domain-containing protein</fullName>
    </recommendedName>
</protein>
<gene>
    <name evidence="3" type="ORF">WUBG_16467</name>
</gene>
<evidence type="ECO:0000313" key="3">
    <source>
        <dbReference type="EMBL" id="EJW72625.1"/>
    </source>
</evidence>
<dbReference type="AlphaFoldDB" id="J9AF11"/>